<keyword evidence="2 8" id="KW-0813">Transport</keyword>
<dbReference type="NCBIfam" id="TIGR04056">
    <property type="entry name" value="OMP_RagA_SusC"/>
    <property type="match status" value="1"/>
</dbReference>
<dbReference type="InterPro" id="IPR023997">
    <property type="entry name" value="TonB-dep_OMP_SusC/RagA_CS"/>
</dbReference>
<dbReference type="EMBL" id="JBBHLI010000001">
    <property type="protein sequence ID" value="MEK9499567.1"/>
    <property type="molecule type" value="Genomic_DNA"/>
</dbReference>
<keyword evidence="5 9" id="KW-0732">Signal</keyword>
<reference evidence="11 12" key="1">
    <citation type="submission" date="2024-02" db="EMBL/GenBank/DDBJ databases">
        <title>A novel Gemmatimonadota bacterium.</title>
        <authorList>
            <person name="Du Z.-J."/>
            <person name="Ye Y.-Q."/>
        </authorList>
    </citation>
    <scope>NUCLEOTIDE SEQUENCE [LARGE SCALE GENOMIC DNA]</scope>
    <source>
        <strain evidence="11 12">DH-20</strain>
    </source>
</reference>
<evidence type="ECO:0000256" key="7">
    <source>
        <dbReference type="ARBA" id="ARBA00023237"/>
    </source>
</evidence>
<organism evidence="11 12">
    <name type="scientific">Gaopeijia maritima</name>
    <dbReference type="NCBI Taxonomy" id="3119007"/>
    <lineage>
        <taxon>Bacteria</taxon>
        <taxon>Pseudomonadati</taxon>
        <taxon>Gemmatimonadota</taxon>
        <taxon>Longimicrobiia</taxon>
        <taxon>Gaopeijiales</taxon>
        <taxon>Gaopeijiaceae</taxon>
        <taxon>Gaopeijia</taxon>
    </lineage>
</organism>
<dbReference type="SUPFAM" id="SSF49464">
    <property type="entry name" value="Carboxypeptidase regulatory domain-like"/>
    <property type="match status" value="1"/>
</dbReference>
<sequence>MKIRGSWVALLLLALLPAVVSAQERTVTGQVIAAENGAPLADVSIQLVGTQRGTLSGPDGAFRLEVPAGAVSLRAQMLGRATRTVEVDAGATTVQIMLNLDALNLDEIVVTGAATSVARRNLANAVSTVAAEELDRAPASSFEQQLAGKIAGADIQSNSGAPGGGLQVSLRGVSTIIGSATPLYVVDGVIVSDIAVQSGADVLLSSGGGTGFSSTQDNAANRIADLNPNDIENIEILKGASAAAIYGSKANNGVIVITTKRGRAGEPQFSLTQRFGVSQLSNKLGLRRFETLEDAVDAFGPTAADYWQPGAYYDHEEFLAGNQPLSHETALSVAGGSGETRYFASGLVKHDGGILTGTYHDKQSMRLNLDQSLGGRASMALNMNAVHSETGRGFTNNDNRSVSYWMALASTPSFVDLRQNEDGSWPENPYANSNPLHTAEVARNDENVWRIITSGDLQVDAIQSDEHTLRMSLTGGIDFFNLKSVVFAPPELQFEPIDQKPGTSYLAHSNNLNLNSSANLVHTWQPRNLGLTATTSFGVQYERRELDIAQILNEDLVVGQTNIDAGTTPGVFQQRQLVKDLGLFAQEELLLLDERLLLTAGIRADRSSNNADVDKYYFYPKFAGSYRFIEPFSGVDELKVRSAWGQAGNQPVYGDKFSTLNTGNISGLQTLNISTTTVAEDLHPERQKEIEGGVDLVLFNRRAQVEATYYQRRITELLLQRALPPSSGFNTAIFNGGVLKTTGFEAAVQVFPVQTEDLSWNSRVTFSTDETIVEELPVPPFRAGGFGTSLGGFQVEEGASATQIVGRDTTTIVNDPRCDGDCPIGTRIVTGIGDANPDFRLGFANEFTAGPFSVYGLLDWQSGGNVVNLTAWLYDLSKTADDYADACTIPGCLDGETLGDARLRLYPGRTSKVWLEDASFVKLREVTLTYDLPAELVQSVWSRASSLRLSFSGRNLLTFTDYSGMDPEVSNFGTQAIGRNVDVAPYPPSRSFWLSLDLTF</sequence>
<keyword evidence="12" id="KW-1185">Reference proteome</keyword>
<dbReference type="SUPFAM" id="SSF56935">
    <property type="entry name" value="Porins"/>
    <property type="match status" value="1"/>
</dbReference>
<protein>
    <submittedName>
        <fullName evidence="11">SusC/RagA family TonB-linked outer membrane protein</fullName>
    </submittedName>
</protein>
<dbReference type="Pfam" id="PF07715">
    <property type="entry name" value="Plug"/>
    <property type="match status" value="1"/>
</dbReference>
<dbReference type="InterPro" id="IPR039426">
    <property type="entry name" value="TonB-dep_rcpt-like"/>
</dbReference>
<dbReference type="Gene3D" id="2.60.40.1120">
    <property type="entry name" value="Carboxypeptidase-like, regulatory domain"/>
    <property type="match status" value="1"/>
</dbReference>
<dbReference type="InterPro" id="IPR023996">
    <property type="entry name" value="TonB-dep_OMP_SusC/RagA"/>
</dbReference>
<evidence type="ECO:0000256" key="1">
    <source>
        <dbReference type="ARBA" id="ARBA00004571"/>
    </source>
</evidence>
<evidence type="ECO:0000256" key="4">
    <source>
        <dbReference type="ARBA" id="ARBA00022692"/>
    </source>
</evidence>
<dbReference type="InterPro" id="IPR036942">
    <property type="entry name" value="Beta-barrel_TonB_sf"/>
</dbReference>
<dbReference type="InterPro" id="IPR008969">
    <property type="entry name" value="CarboxyPept-like_regulatory"/>
</dbReference>
<feature type="domain" description="TonB-dependent receptor plug" evidence="10">
    <location>
        <begin position="120"/>
        <end position="254"/>
    </location>
</feature>
<dbReference type="Gene3D" id="2.40.170.20">
    <property type="entry name" value="TonB-dependent receptor, beta-barrel domain"/>
    <property type="match status" value="1"/>
</dbReference>
<accession>A0ABU9E656</accession>
<evidence type="ECO:0000256" key="3">
    <source>
        <dbReference type="ARBA" id="ARBA00022452"/>
    </source>
</evidence>
<keyword evidence="7 8" id="KW-0998">Cell outer membrane</keyword>
<evidence type="ECO:0000256" key="2">
    <source>
        <dbReference type="ARBA" id="ARBA00022448"/>
    </source>
</evidence>
<keyword evidence="3 8" id="KW-1134">Transmembrane beta strand</keyword>
<dbReference type="PROSITE" id="PS52016">
    <property type="entry name" value="TONB_DEPENDENT_REC_3"/>
    <property type="match status" value="1"/>
</dbReference>
<dbReference type="Proteomes" id="UP001484239">
    <property type="component" value="Unassembled WGS sequence"/>
</dbReference>
<evidence type="ECO:0000256" key="9">
    <source>
        <dbReference type="SAM" id="SignalP"/>
    </source>
</evidence>
<keyword evidence="6 8" id="KW-0472">Membrane</keyword>
<evidence type="ECO:0000256" key="6">
    <source>
        <dbReference type="ARBA" id="ARBA00023136"/>
    </source>
</evidence>
<comment type="subcellular location">
    <subcellularLocation>
        <location evidence="1 8">Cell outer membrane</location>
        <topology evidence="1 8">Multi-pass membrane protein</topology>
    </subcellularLocation>
</comment>
<feature type="chain" id="PRO_5046238138" evidence="9">
    <location>
        <begin position="23"/>
        <end position="1000"/>
    </location>
</feature>
<dbReference type="RefSeq" id="WP_405276381.1">
    <property type="nucleotide sequence ID" value="NZ_CP144380.1"/>
</dbReference>
<feature type="signal peptide" evidence="9">
    <location>
        <begin position="1"/>
        <end position="22"/>
    </location>
</feature>
<dbReference type="PANTHER" id="PTHR30069:SF29">
    <property type="entry name" value="HEMOGLOBIN AND HEMOGLOBIN-HAPTOGLOBIN-BINDING PROTEIN 1-RELATED"/>
    <property type="match status" value="1"/>
</dbReference>
<gene>
    <name evidence="11" type="ORF">WI372_01055</name>
</gene>
<keyword evidence="4 8" id="KW-0812">Transmembrane</keyword>
<dbReference type="NCBIfam" id="TIGR04057">
    <property type="entry name" value="SusC_RagA_signa"/>
    <property type="match status" value="1"/>
</dbReference>
<dbReference type="Gene3D" id="2.170.130.10">
    <property type="entry name" value="TonB-dependent receptor, plug domain"/>
    <property type="match status" value="1"/>
</dbReference>
<name>A0ABU9E656_9BACT</name>
<evidence type="ECO:0000259" key="10">
    <source>
        <dbReference type="Pfam" id="PF07715"/>
    </source>
</evidence>
<evidence type="ECO:0000256" key="8">
    <source>
        <dbReference type="PROSITE-ProRule" id="PRU01360"/>
    </source>
</evidence>
<dbReference type="InterPro" id="IPR037066">
    <property type="entry name" value="Plug_dom_sf"/>
</dbReference>
<dbReference type="PANTHER" id="PTHR30069">
    <property type="entry name" value="TONB-DEPENDENT OUTER MEMBRANE RECEPTOR"/>
    <property type="match status" value="1"/>
</dbReference>
<evidence type="ECO:0000256" key="5">
    <source>
        <dbReference type="ARBA" id="ARBA00022729"/>
    </source>
</evidence>
<evidence type="ECO:0000313" key="12">
    <source>
        <dbReference type="Proteomes" id="UP001484239"/>
    </source>
</evidence>
<dbReference type="Pfam" id="PF13715">
    <property type="entry name" value="CarbopepD_reg_2"/>
    <property type="match status" value="1"/>
</dbReference>
<dbReference type="InterPro" id="IPR012910">
    <property type="entry name" value="Plug_dom"/>
</dbReference>
<comment type="caution">
    <text evidence="11">The sequence shown here is derived from an EMBL/GenBank/DDBJ whole genome shotgun (WGS) entry which is preliminary data.</text>
</comment>
<evidence type="ECO:0000313" key="11">
    <source>
        <dbReference type="EMBL" id="MEK9499567.1"/>
    </source>
</evidence>
<comment type="similarity">
    <text evidence="8">Belongs to the TonB-dependent receptor family.</text>
</comment>
<proteinExistence type="inferred from homology"/>